<dbReference type="InterPro" id="IPR046531">
    <property type="entry name" value="DUF6596"/>
</dbReference>
<evidence type="ECO:0000313" key="5">
    <source>
        <dbReference type="Proteomes" id="UP001575622"/>
    </source>
</evidence>
<keyword evidence="5" id="KW-1185">Reference proteome</keyword>
<feature type="domain" description="DUF6596" evidence="3">
    <location>
        <begin position="185"/>
        <end position="285"/>
    </location>
</feature>
<dbReference type="InterPro" id="IPR007627">
    <property type="entry name" value="RNA_pol_sigma70_r2"/>
</dbReference>
<comment type="caution">
    <text evidence="4">The sequence shown here is derived from an EMBL/GenBank/DDBJ whole genome shotgun (WGS) entry which is preliminary data.</text>
</comment>
<protein>
    <submittedName>
        <fullName evidence="4">RNA polymerase sigma factor</fullName>
    </submittedName>
</protein>
<dbReference type="Gene3D" id="1.10.1740.10">
    <property type="match status" value="1"/>
</dbReference>
<dbReference type="SUPFAM" id="SSF88946">
    <property type="entry name" value="Sigma2 domain of RNA polymerase sigma factors"/>
    <property type="match status" value="1"/>
</dbReference>
<dbReference type="Gene3D" id="1.10.10.10">
    <property type="entry name" value="Winged helix-like DNA-binding domain superfamily/Winged helix DNA-binding domain"/>
    <property type="match status" value="1"/>
</dbReference>
<reference evidence="4 5" key="1">
    <citation type="submission" date="2024-09" db="EMBL/GenBank/DDBJ databases">
        <authorList>
            <person name="Makale K.P.P."/>
            <person name="Makhzoum A."/>
            <person name="Rantong G."/>
            <person name="Rahube T.O."/>
        </authorList>
    </citation>
    <scope>NUCLEOTIDE SEQUENCE [LARGE SCALE GENOMIC DNA]</scope>
    <source>
        <strain evidence="4 5">KM_D13</strain>
    </source>
</reference>
<evidence type="ECO:0000259" key="2">
    <source>
        <dbReference type="Pfam" id="PF08281"/>
    </source>
</evidence>
<evidence type="ECO:0000259" key="1">
    <source>
        <dbReference type="Pfam" id="PF04542"/>
    </source>
</evidence>
<feature type="domain" description="RNA polymerase sigma-70 region 2" evidence="1">
    <location>
        <begin position="23"/>
        <end position="79"/>
    </location>
</feature>
<dbReference type="InterPro" id="IPR013324">
    <property type="entry name" value="RNA_pol_sigma_r3/r4-like"/>
</dbReference>
<dbReference type="RefSeq" id="WP_373952595.1">
    <property type="nucleotide sequence ID" value="NZ_JBHDLN010000007.1"/>
</dbReference>
<dbReference type="Pfam" id="PF20239">
    <property type="entry name" value="DUF6596"/>
    <property type="match status" value="1"/>
</dbReference>
<name>A0ABV4V2H5_9BACL</name>
<dbReference type="Proteomes" id="UP001575622">
    <property type="component" value="Unassembled WGS sequence"/>
</dbReference>
<accession>A0ABV4V2H5</accession>
<evidence type="ECO:0000259" key="3">
    <source>
        <dbReference type="Pfam" id="PF20239"/>
    </source>
</evidence>
<gene>
    <name evidence="4" type="ORF">ACEU3E_15580</name>
</gene>
<proteinExistence type="predicted"/>
<dbReference type="InterPro" id="IPR013325">
    <property type="entry name" value="RNA_pol_sigma_r2"/>
</dbReference>
<feature type="domain" description="RNA polymerase sigma factor 70 region 4 type 2" evidence="2">
    <location>
        <begin position="116"/>
        <end position="167"/>
    </location>
</feature>
<dbReference type="InterPro" id="IPR014284">
    <property type="entry name" value="RNA_pol_sigma-70_dom"/>
</dbReference>
<dbReference type="PANTHER" id="PTHR47756">
    <property type="entry name" value="BLL6612 PROTEIN-RELATED"/>
    <property type="match status" value="1"/>
</dbReference>
<dbReference type="Pfam" id="PF08281">
    <property type="entry name" value="Sigma70_r4_2"/>
    <property type="match status" value="1"/>
</dbReference>
<dbReference type="InterPro" id="IPR013249">
    <property type="entry name" value="RNA_pol_sigma70_r4_t2"/>
</dbReference>
<dbReference type="Pfam" id="PF04542">
    <property type="entry name" value="Sigma70_r2"/>
    <property type="match status" value="1"/>
</dbReference>
<organism evidence="4 5">
    <name type="scientific">Paenibacillus oleatilyticus</name>
    <dbReference type="NCBI Taxonomy" id="2594886"/>
    <lineage>
        <taxon>Bacteria</taxon>
        <taxon>Bacillati</taxon>
        <taxon>Bacillota</taxon>
        <taxon>Bacilli</taxon>
        <taxon>Bacillales</taxon>
        <taxon>Paenibacillaceae</taxon>
        <taxon>Paenibacillus</taxon>
    </lineage>
</organism>
<dbReference type="EMBL" id="JBHDLN010000007">
    <property type="protein sequence ID" value="MFB0843601.1"/>
    <property type="molecule type" value="Genomic_DNA"/>
</dbReference>
<evidence type="ECO:0000313" key="4">
    <source>
        <dbReference type="EMBL" id="MFB0843601.1"/>
    </source>
</evidence>
<dbReference type="NCBIfam" id="TIGR02937">
    <property type="entry name" value="sigma70-ECF"/>
    <property type="match status" value="1"/>
</dbReference>
<dbReference type="PANTHER" id="PTHR47756:SF1">
    <property type="entry name" value="BLL0085 PROTEIN"/>
    <property type="match status" value="1"/>
</dbReference>
<sequence>MKPSSTHRTIDAIWRIESAKIIASLARMVRDVGVAEDLAQDALVVALEKWPEMGIPDNPGAWLMTTAKRRALDWLRRNQLLGRKYEELGREMESRHEDDFDAVMDGDVNDDLLRLIFTTCHPVLSSEARVALTLRLLGGLTTVEIAHAFFVPEPTVAQRIVRAKRTLAAARVPFEVPQGTELKARLQSVYEVIYLMFNEGYSATSGENWIRPVLCEEALRLGRILAEIVPGESEVHGLVALMEIQSSRFKTRVSPTGEPVLLMDQNRALWDHLLIRRGLAALQRAERIGGMLGPYALQASIAACHARARTPEETDWVRISALYEALCQVAPSPVVELNRAVALAMAFGPEVGLEIVDALASEPSLQGYHLLPSVRGDFLFKLGRLKEACEEFKRAASLTHNARERALLLERASDCIAGTEDDRL</sequence>
<dbReference type="InterPro" id="IPR036388">
    <property type="entry name" value="WH-like_DNA-bd_sf"/>
</dbReference>
<dbReference type="SUPFAM" id="SSF88659">
    <property type="entry name" value="Sigma3 and sigma4 domains of RNA polymerase sigma factors"/>
    <property type="match status" value="1"/>
</dbReference>